<dbReference type="Gene3D" id="2.70.70.10">
    <property type="entry name" value="Glucose Permease (Domain IIA)"/>
    <property type="match status" value="1"/>
</dbReference>
<dbReference type="PATRIC" id="fig|423471.3.peg.109"/>
<evidence type="ECO:0000313" key="2">
    <source>
        <dbReference type="Proteomes" id="UP000003477"/>
    </source>
</evidence>
<dbReference type="AlphaFoldDB" id="G5IXW4"/>
<name>G5IXW4_CROWT</name>
<dbReference type="PROSITE" id="PS51257">
    <property type="entry name" value="PROKAR_LIPOPROTEIN"/>
    <property type="match status" value="1"/>
</dbReference>
<comment type="caution">
    <text evidence="1">The sequence shown here is derived from an EMBL/GenBank/DDBJ whole genome shotgun (WGS) entry which is preliminary data.</text>
</comment>
<reference evidence="1 2" key="1">
    <citation type="journal article" date="2011" name="Front. Microbiol.">
        <title>Two Strains of Crocosphaera watsonii with Highly Conserved Genomes are Distinguished by Strain-Specific Features.</title>
        <authorList>
            <person name="Bench S.R."/>
            <person name="Ilikchyan I.N."/>
            <person name="Tripp H.J."/>
            <person name="Zehr J.P."/>
        </authorList>
    </citation>
    <scope>NUCLEOTIDE SEQUENCE [LARGE SCALE GENOMIC DNA]</scope>
    <source>
        <strain evidence="1 2">WH 0003</strain>
    </source>
</reference>
<dbReference type="EMBL" id="AESD01000019">
    <property type="protein sequence ID" value="EHJ15219.1"/>
    <property type="molecule type" value="Genomic_DNA"/>
</dbReference>
<dbReference type="GeneID" id="88764088"/>
<dbReference type="CDD" id="cd12797">
    <property type="entry name" value="M23_peptidase"/>
    <property type="match status" value="1"/>
</dbReference>
<protein>
    <submittedName>
        <fullName evidence="1">Peptidase M23B</fullName>
    </submittedName>
</protein>
<dbReference type="RefSeq" id="WP_007308808.1">
    <property type="nucleotide sequence ID" value="NZ_AESD01000019.1"/>
</dbReference>
<proteinExistence type="predicted"/>
<sequence length="149" mass="16469">MIKKSWLMLCLILGILAFCGCISLSQSSAKFQLALPIDCQLGKDCFIFHYVDVEPDEREIDVNCGRQTYNNHKGTDFGIANLKIMEKGVNVLAVAAGEVKRVRDGIIDKLVVNEEEILQVEGQECGNGIVIAHGLGWETQYCHLKQGSV</sequence>
<dbReference type="SUPFAM" id="SSF51261">
    <property type="entry name" value="Duplicated hybrid motif"/>
    <property type="match status" value="1"/>
</dbReference>
<dbReference type="InterPro" id="IPR011055">
    <property type="entry name" value="Dup_hybrid_motif"/>
</dbReference>
<accession>G5IXW4</accession>
<organism evidence="1 2">
    <name type="scientific">Crocosphaera watsonii WH 0003</name>
    <dbReference type="NCBI Taxonomy" id="423471"/>
    <lineage>
        <taxon>Bacteria</taxon>
        <taxon>Bacillati</taxon>
        <taxon>Cyanobacteriota</taxon>
        <taxon>Cyanophyceae</taxon>
        <taxon>Oscillatoriophycideae</taxon>
        <taxon>Chroococcales</taxon>
        <taxon>Aphanothecaceae</taxon>
        <taxon>Crocosphaera</taxon>
    </lineage>
</organism>
<dbReference type="Proteomes" id="UP000003477">
    <property type="component" value="Unassembled WGS sequence"/>
</dbReference>
<gene>
    <name evidence="1" type="ORF">CWATWH0003_0119</name>
</gene>
<evidence type="ECO:0000313" key="1">
    <source>
        <dbReference type="EMBL" id="EHJ15219.1"/>
    </source>
</evidence>